<dbReference type="Proteomes" id="UP001240643">
    <property type="component" value="Unassembled WGS sequence"/>
</dbReference>
<reference evidence="7" key="1">
    <citation type="submission" date="2023-07" db="EMBL/GenBank/DDBJ databases">
        <title>Genomic Encyclopedia of Type Strains, Phase IV (KMG-IV): sequencing the most valuable type-strain genomes for metagenomic binning, comparative biology and taxonomic classification.</title>
        <authorList>
            <person name="Goeker M."/>
        </authorList>
    </citation>
    <scope>NUCLEOTIDE SEQUENCE [LARGE SCALE GENOMIC DNA]</scope>
    <source>
        <strain evidence="7">DSM 21204</strain>
    </source>
</reference>
<dbReference type="GO" id="GO:0016787">
    <property type="term" value="F:hydrolase activity"/>
    <property type="evidence" value="ECO:0007669"/>
    <property type="project" value="UniProtKB-KW"/>
</dbReference>
<dbReference type="PANTHER" id="PTHR33317">
    <property type="entry name" value="POLYNUCLEOTIDYL TRANSFERASE, RIBONUCLEASE H-LIKE SUPERFAMILY PROTEIN"/>
    <property type="match status" value="1"/>
</dbReference>
<evidence type="ECO:0000256" key="2">
    <source>
        <dbReference type="ARBA" id="ARBA00022517"/>
    </source>
</evidence>
<comment type="caution">
    <text evidence="7">The sequence shown here is derived from an EMBL/GenBank/DDBJ whole genome shotgun (WGS) entry which is preliminary data.</text>
</comment>
<evidence type="ECO:0000256" key="3">
    <source>
        <dbReference type="ARBA" id="ARBA00022722"/>
    </source>
</evidence>
<accession>A0ABU0M052</accession>
<dbReference type="InterPro" id="IPR012337">
    <property type="entry name" value="RNaseH-like_sf"/>
</dbReference>
<evidence type="ECO:0000313" key="8">
    <source>
        <dbReference type="Proteomes" id="UP001240643"/>
    </source>
</evidence>
<gene>
    <name evidence="7" type="ORF">J2Z62_000768</name>
</gene>
<dbReference type="SMART" id="SM00732">
    <property type="entry name" value="YqgFc"/>
    <property type="match status" value="1"/>
</dbReference>
<keyword evidence="2 5" id="KW-0690">Ribosome biogenesis</keyword>
<dbReference type="NCBIfam" id="TIGR00250">
    <property type="entry name" value="RNAse_H_YqgF"/>
    <property type="match status" value="1"/>
</dbReference>
<comment type="similarity">
    <text evidence="5">Belongs to the YqgF HJR family.</text>
</comment>
<dbReference type="CDD" id="cd16964">
    <property type="entry name" value="YqgF"/>
    <property type="match status" value="1"/>
</dbReference>
<evidence type="ECO:0000256" key="4">
    <source>
        <dbReference type="ARBA" id="ARBA00022801"/>
    </source>
</evidence>
<name>A0ABU0M052_9BACT</name>
<evidence type="ECO:0000256" key="1">
    <source>
        <dbReference type="ARBA" id="ARBA00022490"/>
    </source>
</evidence>
<comment type="subcellular location">
    <subcellularLocation>
        <location evidence="5">Cytoplasm</location>
    </subcellularLocation>
</comment>
<evidence type="ECO:0000259" key="6">
    <source>
        <dbReference type="SMART" id="SM00732"/>
    </source>
</evidence>
<keyword evidence="3 5" id="KW-0540">Nuclease</keyword>
<proteinExistence type="inferred from homology"/>
<dbReference type="EC" id="3.1.-.-" evidence="5"/>
<keyword evidence="8" id="KW-1185">Reference proteome</keyword>
<evidence type="ECO:0000256" key="5">
    <source>
        <dbReference type="HAMAP-Rule" id="MF_00651"/>
    </source>
</evidence>
<keyword evidence="1 5" id="KW-0963">Cytoplasm</keyword>
<feature type="domain" description="YqgF/RNase H-like" evidence="6">
    <location>
        <begin position="2"/>
        <end position="107"/>
    </location>
</feature>
<dbReference type="InterPro" id="IPR005227">
    <property type="entry name" value="YqgF"/>
</dbReference>
<dbReference type="Pfam" id="PF03652">
    <property type="entry name" value="RuvX"/>
    <property type="match status" value="1"/>
</dbReference>
<sequence>MTRVLGLDVGEKKIGVAITDLNQTIITPLETIRLSRFNGKQFFAQLQKILQNYWSEIGAVVLGMPYNTDQQTCSFSVKYVNQCYRMLRAWTPWTVLTQSETYSTQWSEATLNAWGYKTKTIQARSDSFAAAKILADYFVSQNKRLTISLV</sequence>
<dbReference type="Gene3D" id="3.30.420.140">
    <property type="entry name" value="YqgF/RNase H-like domain"/>
    <property type="match status" value="1"/>
</dbReference>
<dbReference type="PANTHER" id="PTHR33317:SF4">
    <property type="entry name" value="POLYNUCLEOTIDYL TRANSFERASE, RIBONUCLEASE H-LIKE SUPERFAMILY PROTEIN"/>
    <property type="match status" value="1"/>
</dbReference>
<dbReference type="SUPFAM" id="SSF53098">
    <property type="entry name" value="Ribonuclease H-like"/>
    <property type="match status" value="1"/>
</dbReference>
<keyword evidence="4 5" id="KW-0378">Hydrolase</keyword>
<dbReference type="InterPro" id="IPR006641">
    <property type="entry name" value="YqgF/RNaseH-like_dom"/>
</dbReference>
<organism evidence="7 8">
    <name type="scientific">Mycoplasmoides fastidiosum</name>
    <dbReference type="NCBI Taxonomy" id="92758"/>
    <lineage>
        <taxon>Bacteria</taxon>
        <taxon>Bacillati</taxon>
        <taxon>Mycoplasmatota</taxon>
        <taxon>Mycoplasmoidales</taxon>
        <taxon>Mycoplasmoidaceae</taxon>
        <taxon>Mycoplasmoides</taxon>
    </lineage>
</organism>
<evidence type="ECO:0000313" key="7">
    <source>
        <dbReference type="EMBL" id="MDQ0514330.1"/>
    </source>
</evidence>
<comment type="function">
    <text evidence="5">Could be a nuclease involved in processing of the 5'-end of pre-16S rRNA.</text>
</comment>
<dbReference type="EMBL" id="JAUSWO010000001">
    <property type="protein sequence ID" value="MDQ0514330.1"/>
    <property type="molecule type" value="Genomic_DNA"/>
</dbReference>
<dbReference type="InterPro" id="IPR037027">
    <property type="entry name" value="YqgF/RNaseH-like_dom_sf"/>
</dbReference>
<protein>
    <recommendedName>
        <fullName evidence="5">Putative pre-16S rRNA nuclease</fullName>
        <ecNumber evidence="5">3.1.-.-</ecNumber>
    </recommendedName>
</protein>
<dbReference type="RefSeq" id="WP_256547792.1">
    <property type="nucleotide sequence ID" value="NZ_CP101809.1"/>
</dbReference>
<dbReference type="HAMAP" id="MF_00651">
    <property type="entry name" value="Nuclease_YqgF"/>
    <property type="match status" value="1"/>
</dbReference>